<organism evidence="4">
    <name type="scientific">Blastocystis hominis</name>
    <dbReference type="NCBI Taxonomy" id="12968"/>
    <lineage>
        <taxon>Eukaryota</taxon>
        <taxon>Sar</taxon>
        <taxon>Stramenopiles</taxon>
        <taxon>Bigyra</taxon>
        <taxon>Opalozoa</taxon>
        <taxon>Opalinata</taxon>
        <taxon>Blastocystidae</taxon>
        <taxon>Blastocystis</taxon>
    </lineage>
</organism>
<keyword evidence="2" id="KW-0812">Transmembrane</keyword>
<dbReference type="GO" id="GO:0005261">
    <property type="term" value="F:monoatomic cation channel activity"/>
    <property type="evidence" value="ECO:0007669"/>
    <property type="project" value="TreeGrafter"/>
</dbReference>
<proteinExistence type="predicted"/>
<dbReference type="GO" id="GO:0050982">
    <property type="term" value="P:detection of mechanical stimulus"/>
    <property type="evidence" value="ECO:0007669"/>
    <property type="project" value="TreeGrafter"/>
</dbReference>
<dbReference type="GO" id="GO:0042391">
    <property type="term" value="P:regulation of membrane potential"/>
    <property type="evidence" value="ECO:0007669"/>
    <property type="project" value="TreeGrafter"/>
</dbReference>
<dbReference type="InterPro" id="IPR056770">
    <property type="entry name" value="Piezo_THU9_anchor"/>
</dbReference>
<dbReference type="EMBL" id="FN668653">
    <property type="protein sequence ID" value="CBK22984.2"/>
    <property type="molecule type" value="Genomic_DNA"/>
</dbReference>
<dbReference type="InParanoid" id="D8M4J5"/>
<feature type="transmembrane region" description="Helical" evidence="2">
    <location>
        <begin position="42"/>
        <end position="62"/>
    </location>
</feature>
<name>D8M4J5_BLAHO</name>
<evidence type="ECO:0000313" key="5">
    <source>
        <dbReference type="Proteomes" id="UP000008312"/>
    </source>
</evidence>
<dbReference type="GO" id="GO:0008381">
    <property type="term" value="F:mechanosensitive monoatomic ion channel activity"/>
    <property type="evidence" value="ECO:0007669"/>
    <property type="project" value="InterPro"/>
</dbReference>
<dbReference type="RefSeq" id="XP_012897032.1">
    <property type="nucleotide sequence ID" value="XM_013041578.1"/>
</dbReference>
<dbReference type="GeneID" id="24922664"/>
<feature type="region of interest" description="Disordered" evidence="1">
    <location>
        <begin position="135"/>
        <end position="155"/>
    </location>
</feature>
<reference evidence="4" key="1">
    <citation type="submission" date="2010-02" db="EMBL/GenBank/DDBJ databases">
        <title>Sequencing and annotation of the Blastocystis hominis genome.</title>
        <authorList>
            <person name="Wincker P."/>
        </authorList>
    </citation>
    <scope>NUCLEOTIDE SEQUENCE</scope>
    <source>
        <strain evidence="4">Singapore isolate B</strain>
    </source>
</reference>
<feature type="transmembrane region" description="Helical" evidence="2">
    <location>
        <begin position="74"/>
        <end position="92"/>
    </location>
</feature>
<keyword evidence="2" id="KW-0472">Membrane</keyword>
<evidence type="ECO:0000256" key="1">
    <source>
        <dbReference type="SAM" id="MobiDB-lite"/>
    </source>
</evidence>
<evidence type="ECO:0000256" key="2">
    <source>
        <dbReference type="SAM" id="Phobius"/>
    </source>
</evidence>
<dbReference type="GO" id="GO:0071260">
    <property type="term" value="P:cellular response to mechanical stimulus"/>
    <property type="evidence" value="ECO:0007669"/>
    <property type="project" value="TreeGrafter"/>
</dbReference>
<dbReference type="AlphaFoldDB" id="D8M4J5"/>
<dbReference type="PANTHER" id="PTHR13167:SF25">
    <property type="entry name" value="PIEZO-TYPE MECHANOSENSITIVE ION CHANNEL COMPONENT"/>
    <property type="match status" value="1"/>
</dbReference>
<dbReference type="GO" id="GO:0016020">
    <property type="term" value="C:membrane"/>
    <property type="evidence" value="ECO:0007669"/>
    <property type="project" value="InterPro"/>
</dbReference>
<keyword evidence="5" id="KW-1185">Reference proteome</keyword>
<feature type="transmembrane region" description="Helical" evidence="2">
    <location>
        <begin position="15"/>
        <end position="33"/>
    </location>
</feature>
<feature type="domain" description="Piezo THU9 and anchor" evidence="3">
    <location>
        <begin position="6"/>
        <end position="125"/>
    </location>
</feature>
<dbReference type="PANTHER" id="PTHR13167">
    <property type="entry name" value="PIEZO-TYPE MECHANOSENSITIVE ION CHANNEL COMPONENT"/>
    <property type="match status" value="1"/>
</dbReference>
<keyword evidence="2" id="KW-1133">Transmembrane helix</keyword>
<evidence type="ECO:0000259" key="3">
    <source>
        <dbReference type="Pfam" id="PF24874"/>
    </source>
</evidence>
<evidence type="ECO:0000313" key="4">
    <source>
        <dbReference type="EMBL" id="CBK22984.2"/>
    </source>
</evidence>
<feature type="transmembrane region" description="Helical" evidence="2">
    <location>
        <begin position="113"/>
        <end position="132"/>
    </location>
</feature>
<dbReference type="InterPro" id="IPR027272">
    <property type="entry name" value="Piezo"/>
</dbReference>
<dbReference type="Proteomes" id="UP000008312">
    <property type="component" value="Unassembled WGS sequence"/>
</dbReference>
<feature type="compositionally biased region" description="Low complexity" evidence="1">
    <location>
        <begin position="135"/>
        <end position="149"/>
    </location>
</feature>
<protein>
    <recommendedName>
        <fullName evidence="3">Piezo THU9 and anchor domain-containing protein</fullName>
    </recommendedName>
</protein>
<sequence length="155" mass="17687">MLMIDLENNFYSATSLYAVILQILVMMLDRFFYIKGHLLGKVVFHIIYSILIMIYLFIGIPYTTNTSFGSKDSVVFFTILQMLYIILSSLQISHGYPTSDNFINNIINKNYSIFNRVLFYVSLFILFDFSAIDTSPSSSKSTKFSTGPSATLRST</sequence>
<accession>D8M4J5</accession>
<gene>
    <name evidence="4" type="ORF">GSBLH_T00006540001</name>
</gene>
<dbReference type="Pfam" id="PF24874">
    <property type="entry name" value="Piezo_THU9_anchor"/>
    <property type="match status" value="1"/>
</dbReference>
<dbReference type="OrthoDB" id="303066at2759"/>